<organism evidence="4 5">
    <name type="scientific">Erythrobacter ramosus</name>
    <dbReference type="NCBI Taxonomy" id="35811"/>
    <lineage>
        <taxon>Bacteria</taxon>
        <taxon>Pseudomonadati</taxon>
        <taxon>Pseudomonadota</taxon>
        <taxon>Alphaproteobacteria</taxon>
        <taxon>Sphingomonadales</taxon>
        <taxon>Erythrobacteraceae</taxon>
        <taxon>Erythrobacter/Porphyrobacter group</taxon>
        <taxon>Erythrobacter</taxon>
    </lineage>
</organism>
<evidence type="ECO:0000313" key="3">
    <source>
        <dbReference type="EMBL" id="MBB3775698.1"/>
    </source>
</evidence>
<keyword evidence="2" id="KW-0732">Signal</keyword>
<dbReference type="EMBL" id="WTYB01000002">
    <property type="protein sequence ID" value="MXP39205.1"/>
    <property type="molecule type" value="Genomic_DNA"/>
</dbReference>
<protein>
    <submittedName>
        <fullName evidence="4">Uncharacterized protein</fullName>
    </submittedName>
</protein>
<accession>A0A6I4UPH2</accession>
<evidence type="ECO:0000313" key="6">
    <source>
        <dbReference type="Proteomes" id="UP000548685"/>
    </source>
</evidence>
<sequence>MTTKTNLLASGKAARLVFGAVAATALTAASATPAMADDRRDRGGIDAGEIIAGAVVIGGLAALAGAFDNDRDDRRYDYRDRDRDRDVRGGWDRGGFGNPRTAVDRCVRAAENQARRFGGYRFADVIDIRDIDRTRDGFWVKGRIDVGGGWNNRGNDRGNFTCRFDGRGAPFVDFSGIRGLR</sequence>
<feature type="chain" id="PRO_5026123355" evidence="2">
    <location>
        <begin position="37"/>
        <end position="181"/>
    </location>
</feature>
<evidence type="ECO:0000313" key="4">
    <source>
        <dbReference type="EMBL" id="MXP39205.1"/>
    </source>
</evidence>
<feature type="signal peptide" evidence="2">
    <location>
        <begin position="1"/>
        <end position="36"/>
    </location>
</feature>
<reference evidence="4 5" key="1">
    <citation type="submission" date="2019-12" db="EMBL/GenBank/DDBJ databases">
        <title>Genomic-based taxomic classification of the family Erythrobacteraceae.</title>
        <authorList>
            <person name="Xu L."/>
        </authorList>
    </citation>
    <scope>NUCLEOTIDE SEQUENCE [LARGE SCALE GENOMIC DNA]</scope>
    <source>
        <strain evidence="4 5">JCM 10282</strain>
    </source>
</reference>
<dbReference type="Proteomes" id="UP000430021">
    <property type="component" value="Unassembled WGS sequence"/>
</dbReference>
<dbReference type="Proteomes" id="UP000548685">
    <property type="component" value="Unassembled WGS sequence"/>
</dbReference>
<dbReference type="EMBL" id="JACICE010000002">
    <property type="protein sequence ID" value="MBB3775698.1"/>
    <property type="molecule type" value="Genomic_DNA"/>
</dbReference>
<evidence type="ECO:0000256" key="1">
    <source>
        <dbReference type="SAM" id="Phobius"/>
    </source>
</evidence>
<keyword evidence="1" id="KW-0812">Transmembrane</keyword>
<evidence type="ECO:0000313" key="5">
    <source>
        <dbReference type="Proteomes" id="UP000430021"/>
    </source>
</evidence>
<name>A0A6I4UPH2_9SPHN</name>
<gene>
    <name evidence="3" type="ORF">FHS52_001667</name>
    <name evidence="4" type="ORF">GRI59_11370</name>
</gene>
<feature type="transmembrane region" description="Helical" evidence="1">
    <location>
        <begin position="47"/>
        <end position="67"/>
    </location>
</feature>
<reference evidence="3 6" key="2">
    <citation type="submission" date="2020-08" db="EMBL/GenBank/DDBJ databases">
        <title>Genomic Encyclopedia of Type Strains, Phase IV (KMG-IV): sequencing the most valuable type-strain genomes for metagenomic binning, comparative biology and taxonomic classification.</title>
        <authorList>
            <person name="Goeker M."/>
        </authorList>
    </citation>
    <scope>NUCLEOTIDE SEQUENCE [LARGE SCALE GENOMIC DNA]</scope>
    <source>
        <strain evidence="3 6">DSM 8510</strain>
    </source>
</reference>
<comment type="caution">
    <text evidence="4">The sequence shown here is derived from an EMBL/GenBank/DDBJ whole genome shotgun (WGS) entry which is preliminary data.</text>
</comment>
<evidence type="ECO:0000256" key="2">
    <source>
        <dbReference type="SAM" id="SignalP"/>
    </source>
</evidence>
<keyword evidence="1" id="KW-1133">Transmembrane helix</keyword>
<keyword evidence="6" id="KW-1185">Reference proteome</keyword>
<keyword evidence="1" id="KW-0472">Membrane</keyword>
<dbReference type="AlphaFoldDB" id="A0A6I4UPH2"/>
<dbReference type="RefSeq" id="WP_160761267.1">
    <property type="nucleotide sequence ID" value="NZ_BAAADZ010000010.1"/>
</dbReference>
<proteinExistence type="predicted"/>